<evidence type="ECO:0000313" key="2">
    <source>
        <dbReference type="Proteomes" id="UP000242381"/>
    </source>
</evidence>
<dbReference type="OMA" id="THEQAIC"/>
<organism evidence="1 2">
    <name type="scientific">Rhizopus microsporus</name>
    <dbReference type="NCBI Taxonomy" id="58291"/>
    <lineage>
        <taxon>Eukaryota</taxon>
        <taxon>Fungi</taxon>
        <taxon>Fungi incertae sedis</taxon>
        <taxon>Mucoromycota</taxon>
        <taxon>Mucoromycotina</taxon>
        <taxon>Mucoromycetes</taxon>
        <taxon>Mucorales</taxon>
        <taxon>Mucorineae</taxon>
        <taxon>Rhizopodaceae</taxon>
        <taxon>Rhizopus</taxon>
    </lineage>
</organism>
<evidence type="ECO:0000313" key="1">
    <source>
        <dbReference type="EMBL" id="ORE15227.1"/>
    </source>
</evidence>
<dbReference type="EMBL" id="KV921433">
    <property type="protein sequence ID" value="ORE15227.1"/>
    <property type="molecule type" value="Genomic_DNA"/>
</dbReference>
<reference evidence="1 2" key="1">
    <citation type="journal article" date="2016" name="Proc. Natl. Acad. Sci. U.S.A.">
        <title>Lipid metabolic changes in an early divergent fungus govern the establishment of a mutualistic symbiosis with endobacteria.</title>
        <authorList>
            <person name="Lastovetsky O.A."/>
            <person name="Gaspar M.L."/>
            <person name="Mondo S.J."/>
            <person name="LaButti K.M."/>
            <person name="Sandor L."/>
            <person name="Grigoriev I.V."/>
            <person name="Henry S.A."/>
            <person name="Pawlowska T.E."/>
        </authorList>
    </citation>
    <scope>NUCLEOTIDE SEQUENCE [LARGE SCALE GENOMIC DNA]</scope>
    <source>
        <strain evidence="1 2">ATCC 11559</strain>
    </source>
</reference>
<name>A0A1X0RT69_RHIZD</name>
<protein>
    <submittedName>
        <fullName evidence="1">Uncharacterized protein</fullName>
    </submittedName>
</protein>
<dbReference type="AlphaFoldDB" id="A0A1X0RT69"/>
<gene>
    <name evidence="1" type="ORF">BCV71DRAFT_274228</name>
</gene>
<accession>A0A1X0RT69</accession>
<proteinExistence type="predicted"/>
<sequence length="176" mass="20687">MVVITHEQAICMFYHELCNKRKAEELLKAIENIHTEIYYKDDLTKPFLLYKNTVFMDLVNNHTYINNIQTTDCSYNFSLVSPAQLISFLNIIILPSDPRNEEVYGCRSLSMNDILSIVWKHTNILDDMNAQGLSKWCGARKLELMKAKIKRKQDEFNRKISTRILYVAKDQYIDKI</sequence>
<dbReference type="Proteomes" id="UP000242381">
    <property type="component" value="Unassembled WGS sequence"/>
</dbReference>
<dbReference type="VEuPathDB" id="FungiDB:BCV72DRAFT_311435"/>